<name>A0A5J9VW40_9POAL</name>
<dbReference type="PROSITE" id="PS51683">
    <property type="entry name" value="SAM_OMT_II"/>
    <property type="match status" value="1"/>
</dbReference>
<dbReference type="InterPro" id="IPR036390">
    <property type="entry name" value="WH_DNA-bd_sf"/>
</dbReference>
<evidence type="ECO:0000259" key="5">
    <source>
        <dbReference type="Pfam" id="PF00891"/>
    </source>
</evidence>
<evidence type="ECO:0000256" key="2">
    <source>
        <dbReference type="ARBA" id="ARBA00022679"/>
    </source>
</evidence>
<dbReference type="OrthoDB" id="757282at2759"/>
<evidence type="ECO:0000256" key="3">
    <source>
        <dbReference type="ARBA" id="ARBA00022691"/>
    </source>
</evidence>
<evidence type="ECO:0000313" key="8">
    <source>
        <dbReference type="Proteomes" id="UP000324897"/>
    </source>
</evidence>
<dbReference type="PANTHER" id="PTHR11746">
    <property type="entry name" value="O-METHYLTRANSFERASE"/>
    <property type="match status" value="1"/>
</dbReference>
<dbReference type="AlphaFoldDB" id="A0A5J9VW40"/>
<dbReference type="InterPro" id="IPR012967">
    <property type="entry name" value="COMT_dimerisation"/>
</dbReference>
<evidence type="ECO:0000313" key="7">
    <source>
        <dbReference type="EMBL" id="TVU39856.1"/>
    </source>
</evidence>
<keyword evidence="1" id="KW-0489">Methyltransferase</keyword>
<feature type="active site" description="Proton acceptor" evidence="4">
    <location>
        <position position="295"/>
    </location>
</feature>
<keyword evidence="8" id="KW-1185">Reference proteome</keyword>
<sequence>MAPAAKVVQCSTSSAQSLLEAELKLWHHAMGFIKSLALKSALDLHIADAISHHGGSATLPEIATAANLHPSKLSCLGRLMRVLTVTGVFTVDDGGVYGLTPASRLFFGSPNVAPLLTMTLDSVLVSRPANVEALLACESNPQTPFQPNPLAALLVSPFFRLGEWLQREELPEEQSLFEAAHGQNLWDLAADGGSSNFGVLFNQGMIADSNFIVDVAVKECGDVFRGLSSLIDVGGGLGGAAQTIAKAFPQVTCSVLELPHIVDKAPSGTSVKYIAGDMFESIPPANAIFLKWIMHDWGDTDCIKILKNCKKAIPPRDAGGKVIILDMVVGVGSANEKLKETQVLFDLFIMTVNGTERDEQEWKKLIFKAGFSDYKIIPVLGIRSIIEVYP</sequence>
<keyword evidence="3" id="KW-0949">S-adenosyl-L-methionine</keyword>
<dbReference type="FunFam" id="3.40.50.150:FF:000057">
    <property type="entry name" value="O-methyltransferase ZRP4"/>
    <property type="match status" value="1"/>
</dbReference>
<gene>
    <name evidence="7" type="ORF">EJB05_13299</name>
</gene>
<evidence type="ECO:0008006" key="9">
    <source>
        <dbReference type="Google" id="ProtNLM"/>
    </source>
</evidence>
<dbReference type="InterPro" id="IPR016461">
    <property type="entry name" value="COMT-like"/>
</dbReference>
<dbReference type="InterPro" id="IPR029063">
    <property type="entry name" value="SAM-dependent_MTases_sf"/>
</dbReference>
<dbReference type="Gene3D" id="3.40.50.150">
    <property type="entry name" value="Vaccinia Virus protein VP39"/>
    <property type="match status" value="1"/>
</dbReference>
<dbReference type="Gramene" id="TVU39856">
    <property type="protein sequence ID" value="TVU39856"/>
    <property type="gene ID" value="EJB05_13299"/>
</dbReference>
<dbReference type="PIRSF" id="PIRSF005739">
    <property type="entry name" value="O-mtase"/>
    <property type="match status" value="1"/>
</dbReference>
<dbReference type="Gene3D" id="1.10.10.10">
    <property type="entry name" value="Winged helix-like DNA-binding domain superfamily/Winged helix DNA-binding domain"/>
    <property type="match status" value="1"/>
</dbReference>
<accession>A0A5J9VW40</accession>
<dbReference type="InterPro" id="IPR001077">
    <property type="entry name" value="COMT_C"/>
</dbReference>
<dbReference type="GO" id="GO:0008171">
    <property type="term" value="F:O-methyltransferase activity"/>
    <property type="evidence" value="ECO:0007669"/>
    <property type="project" value="InterPro"/>
</dbReference>
<dbReference type="GO" id="GO:0046983">
    <property type="term" value="F:protein dimerization activity"/>
    <property type="evidence" value="ECO:0007669"/>
    <property type="project" value="InterPro"/>
</dbReference>
<dbReference type="SUPFAM" id="SSF53335">
    <property type="entry name" value="S-adenosyl-L-methionine-dependent methyltransferases"/>
    <property type="match status" value="1"/>
</dbReference>
<feature type="non-terminal residue" evidence="7">
    <location>
        <position position="1"/>
    </location>
</feature>
<reference evidence="7 8" key="1">
    <citation type="journal article" date="2019" name="Sci. Rep.">
        <title>A high-quality genome of Eragrostis curvula grass provides insights into Poaceae evolution and supports new strategies to enhance forage quality.</title>
        <authorList>
            <person name="Carballo J."/>
            <person name="Santos B.A.C.M."/>
            <person name="Zappacosta D."/>
            <person name="Garbus I."/>
            <person name="Selva J.P."/>
            <person name="Gallo C.A."/>
            <person name="Diaz A."/>
            <person name="Albertini E."/>
            <person name="Caccamo M."/>
            <person name="Echenique V."/>
        </authorList>
    </citation>
    <scope>NUCLEOTIDE SEQUENCE [LARGE SCALE GENOMIC DNA]</scope>
    <source>
        <strain evidence="8">cv. Victoria</strain>
        <tissue evidence="7">Leaf</tissue>
    </source>
</reference>
<feature type="domain" description="O-methyltransferase C-terminal" evidence="5">
    <location>
        <begin position="161"/>
        <end position="372"/>
    </location>
</feature>
<feature type="domain" description="O-methyltransferase dimerisation" evidence="6">
    <location>
        <begin position="26"/>
        <end position="107"/>
    </location>
</feature>
<dbReference type="SUPFAM" id="SSF46785">
    <property type="entry name" value="Winged helix' DNA-binding domain"/>
    <property type="match status" value="1"/>
</dbReference>
<protein>
    <recommendedName>
        <fullName evidence="9">O-methyltransferase domain-containing protein</fullName>
    </recommendedName>
</protein>
<evidence type="ECO:0000256" key="4">
    <source>
        <dbReference type="PIRSR" id="PIRSR005739-1"/>
    </source>
</evidence>
<dbReference type="InterPro" id="IPR036388">
    <property type="entry name" value="WH-like_DNA-bd_sf"/>
</dbReference>
<dbReference type="GO" id="GO:0008757">
    <property type="term" value="F:S-adenosylmethionine-dependent methyltransferase activity"/>
    <property type="evidence" value="ECO:0007669"/>
    <property type="project" value="UniProtKB-ARBA"/>
</dbReference>
<keyword evidence="2" id="KW-0808">Transferase</keyword>
<evidence type="ECO:0000259" key="6">
    <source>
        <dbReference type="Pfam" id="PF08100"/>
    </source>
</evidence>
<organism evidence="7 8">
    <name type="scientific">Eragrostis curvula</name>
    <name type="common">weeping love grass</name>
    <dbReference type="NCBI Taxonomy" id="38414"/>
    <lineage>
        <taxon>Eukaryota</taxon>
        <taxon>Viridiplantae</taxon>
        <taxon>Streptophyta</taxon>
        <taxon>Embryophyta</taxon>
        <taxon>Tracheophyta</taxon>
        <taxon>Spermatophyta</taxon>
        <taxon>Magnoliopsida</taxon>
        <taxon>Liliopsida</taxon>
        <taxon>Poales</taxon>
        <taxon>Poaceae</taxon>
        <taxon>PACMAD clade</taxon>
        <taxon>Chloridoideae</taxon>
        <taxon>Eragrostideae</taxon>
        <taxon>Eragrostidinae</taxon>
        <taxon>Eragrostis</taxon>
    </lineage>
</organism>
<dbReference type="Proteomes" id="UP000324897">
    <property type="component" value="Chromosome 4"/>
</dbReference>
<dbReference type="GO" id="GO:0032259">
    <property type="term" value="P:methylation"/>
    <property type="evidence" value="ECO:0007669"/>
    <property type="project" value="UniProtKB-KW"/>
</dbReference>
<dbReference type="EMBL" id="RWGY01000007">
    <property type="protein sequence ID" value="TVU39856.1"/>
    <property type="molecule type" value="Genomic_DNA"/>
</dbReference>
<proteinExistence type="predicted"/>
<dbReference type="Pfam" id="PF08100">
    <property type="entry name" value="Dimerisation"/>
    <property type="match status" value="1"/>
</dbReference>
<comment type="caution">
    <text evidence="7">The sequence shown here is derived from an EMBL/GenBank/DDBJ whole genome shotgun (WGS) entry which is preliminary data.</text>
</comment>
<dbReference type="Pfam" id="PF00891">
    <property type="entry name" value="Methyltransf_2"/>
    <property type="match status" value="1"/>
</dbReference>
<evidence type="ECO:0000256" key="1">
    <source>
        <dbReference type="ARBA" id="ARBA00022603"/>
    </source>
</evidence>